<evidence type="ECO:0000313" key="3">
    <source>
        <dbReference type="Proteomes" id="UP000198868"/>
    </source>
</evidence>
<keyword evidence="4" id="KW-1185">Reference proteome</keyword>
<dbReference type="AlphaFoldDB" id="A0AAN2UGA2"/>
<name>A0AAN2UGA2_9LACO</name>
<evidence type="ECO:0000313" key="2">
    <source>
        <dbReference type="EMBL" id="CUW10010.1"/>
    </source>
</evidence>
<dbReference type="Proteomes" id="UP000199047">
    <property type="component" value="Unassembled WGS sequence"/>
</dbReference>
<protein>
    <submittedName>
        <fullName evidence="2">Uncharacterized protein</fullName>
    </submittedName>
</protein>
<dbReference type="GeneID" id="34301511"/>
<evidence type="ECO:0000313" key="4">
    <source>
        <dbReference type="Proteomes" id="UP000199047"/>
    </source>
</evidence>
<dbReference type="RefSeq" id="WP_010391347.1">
    <property type="nucleotide sequence ID" value="NZ_FBTB01000010.1"/>
</dbReference>
<organism evidence="2 3">
    <name type="scientific">Leuconostoc inhae</name>
    <dbReference type="NCBI Taxonomy" id="178001"/>
    <lineage>
        <taxon>Bacteria</taxon>
        <taxon>Bacillati</taxon>
        <taxon>Bacillota</taxon>
        <taxon>Bacilli</taxon>
        <taxon>Lactobacillales</taxon>
        <taxon>Lactobacillaceae</taxon>
        <taxon>Leuconostoc</taxon>
    </lineage>
</organism>
<proteinExistence type="predicted"/>
<dbReference type="EMBL" id="FBTU01000016">
    <property type="protein sequence ID" value="CUW10010.1"/>
    <property type="molecule type" value="Genomic_DNA"/>
</dbReference>
<accession>A0AAN2UGA2</accession>
<dbReference type="InterPro" id="IPR053916">
    <property type="entry name" value="DUF6978"/>
</dbReference>
<dbReference type="EMBL" id="FBTB01000010">
    <property type="protein sequence ID" value="CUW08952.1"/>
    <property type="molecule type" value="Genomic_DNA"/>
</dbReference>
<sequence>MSNQQLFTQLKQLAKLVEGNSVTVPAFSKESRTLLKDKATRNSKFDLIINKKGHRNKDIFSLVIMSSNYPDKIMMRLDYSGSSHKGVETPHVHIFDEQHDFGSKAISLQNLSSIMINQYMDALTWFLKENSVDMSGVQIQETIV</sequence>
<comment type="caution">
    <text evidence="2">The sequence shown here is derived from an EMBL/GenBank/DDBJ whole genome shotgun (WGS) entry which is preliminary data.</text>
</comment>
<dbReference type="Proteomes" id="UP000198868">
    <property type="component" value="Unassembled WGS sequence"/>
</dbReference>
<evidence type="ECO:0000313" key="1">
    <source>
        <dbReference type="EMBL" id="CUW08952.1"/>
    </source>
</evidence>
<dbReference type="Pfam" id="PF22398">
    <property type="entry name" value="DUF6978"/>
    <property type="match status" value="1"/>
</dbReference>
<gene>
    <name evidence="1" type="ORF">KSL4_1483</name>
    <name evidence="2" type="ORF">PL111_1539</name>
</gene>
<reference evidence="3 4" key="1">
    <citation type="submission" date="2015-12" db="EMBL/GenBank/DDBJ databases">
        <authorList>
            <person name="Andreevskaya M."/>
        </authorList>
    </citation>
    <scope>NUCLEOTIDE SEQUENCE [LARGE SCALE GENOMIC DNA]</scope>
    <source>
        <strain evidence="1 4">KSL4-2</strain>
        <strain evidence="2 3">PL111</strain>
    </source>
</reference>